<evidence type="ECO:0000256" key="1">
    <source>
        <dbReference type="SAM" id="MobiDB-lite"/>
    </source>
</evidence>
<accession>A0A6J4M2Z0</accession>
<feature type="compositionally biased region" description="Basic residues" evidence="1">
    <location>
        <begin position="1"/>
        <end position="12"/>
    </location>
</feature>
<name>A0A6J4M2Z0_9ACTN</name>
<proteinExistence type="predicted"/>
<protein>
    <submittedName>
        <fullName evidence="2">Uncharacterized protein</fullName>
    </submittedName>
</protein>
<evidence type="ECO:0000313" key="2">
    <source>
        <dbReference type="EMBL" id="CAA9344829.1"/>
    </source>
</evidence>
<feature type="compositionally biased region" description="Basic residues" evidence="1">
    <location>
        <begin position="31"/>
        <end position="48"/>
    </location>
</feature>
<reference evidence="2" key="1">
    <citation type="submission" date="2020-02" db="EMBL/GenBank/DDBJ databases">
        <authorList>
            <person name="Meier V. D."/>
        </authorList>
    </citation>
    <scope>NUCLEOTIDE SEQUENCE</scope>
    <source>
        <strain evidence="2">AVDCRST_MAG48</strain>
    </source>
</reference>
<feature type="region of interest" description="Disordered" evidence="1">
    <location>
        <begin position="1"/>
        <end position="57"/>
    </location>
</feature>
<dbReference type="EMBL" id="CADCTS010000542">
    <property type="protein sequence ID" value="CAA9344829.1"/>
    <property type="molecule type" value="Genomic_DNA"/>
</dbReference>
<feature type="non-terminal residue" evidence="2">
    <location>
        <position position="57"/>
    </location>
</feature>
<feature type="non-terminal residue" evidence="2">
    <location>
        <position position="1"/>
    </location>
</feature>
<gene>
    <name evidence="2" type="ORF">AVDCRST_MAG48-3871</name>
</gene>
<sequence>DRRRPHHARRRHEGQVPRGPRGEEGAARGGPPRRRPAAGPRPRPRRGQAHLPPQDRL</sequence>
<dbReference type="AlphaFoldDB" id="A0A6J4M2Z0"/>
<organism evidence="2">
    <name type="scientific">uncultured Friedmanniella sp</name>
    <dbReference type="NCBI Taxonomy" id="335381"/>
    <lineage>
        <taxon>Bacteria</taxon>
        <taxon>Bacillati</taxon>
        <taxon>Actinomycetota</taxon>
        <taxon>Actinomycetes</taxon>
        <taxon>Propionibacteriales</taxon>
        <taxon>Nocardioidaceae</taxon>
        <taxon>Friedmanniella</taxon>
        <taxon>environmental samples</taxon>
    </lineage>
</organism>